<keyword evidence="3" id="KW-1185">Reference proteome</keyword>
<evidence type="ECO:0000313" key="2">
    <source>
        <dbReference type="EMBL" id="KAA0723573.1"/>
    </source>
</evidence>
<dbReference type="EMBL" id="SOYY01000003">
    <property type="protein sequence ID" value="KAA0723573.1"/>
    <property type="molecule type" value="Genomic_DNA"/>
</dbReference>
<gene>
    <name evidence="2" type="ORF">E1301_Tti003312</name>
</gene>
<sequence>MDAVQSARIEGRRGGVSHLLLGLRKWGREKEDEAEEEREDASEGARQISTHNELVQTDGARVTFATVKSALLQIEQILRRPLASKHNLQILYGSRIRSLRLMLKNSKRGFRSWEMTKNRGVC</sequence>
<comment type="caution">
    <text evidence="2">The sequence shown here is derived from an EMBL/GenBank/DDBJ whole genome shotgun (WGS) entry which is preliminary data.</text>
</comment>
<accession>A0A5A9PNZ6</accession>
<name>A0A5A9PNZ6_9TELE</name>
<dbReference type="AlphaFoldDB" id="A0A5A9PNZ6"/>
<dbReference type="Proteomes" id="UP000324632">
    <property type="component" value="Chromosome 3"/>
</dbReference>
<proteinExistence type="predicted"/>
<feature type="region of interest" description="Disordered" evidence="1">
    <location>
        <begin position="27"/>
        <end position="52"/>
    </location>
</feature>
<reference evidence="2 3" key="1">
    <citation type="journal article" date="2019" name="Mol. Ecol. Resour.">
        <title>Chromosome-level genome assembly of Triplophysa tibetana, a fish adapted to the harsh high-altitude environment of the Tibetan Plateau.</title>
        <authorList>
            <person name="Yang X."/>
            <person name="Liu H."/>
            <person name="Ma Z."/>
            <person name="Zou Y."/>
            <person name="Zou M."/>
            <person name="Mao Y."/>
            <person name="Li X."/>
            <person name="Wang H."/>
            <person name="Chen T."/>
            <person name="Wang W."/>
            <person name="Yang R."/>
        </authorList>
    </citation>
    <scope>NUCLEOTIDE SEQUENCE [LARGE SCALE GENOMIC DNA]</scope>
    <source>
        <strain evidence="2">TTIB1903HZAU</strain>
        <tissue evidence="2">Muscle</tissue>
    </source>
</reference>
<protein>
    <submittedName>
        <fullName evidence="2">Uncharacterized protein</fullName>
    </submittedName>
</protein>
<evidence type="ECO:0000256" key="1">
    <source>
        <dbReference type="SAM" id="MobiDB-lite"/>
    </source>
</evidence>
<evidence type="ECO:0000313" key="3">
    <source>
        <dbReference type="Proteomes" id="UP000324632"/>
    </source>
</evidence>
<organism evidence="2 3">
    <name type="scientific">Triplophysa tibetana</name>
    <dbReference type="NCBI Taxonomy" id="1572043"/>
    <lineage>
        <taxon>Eukaryota</taxon>
        <taxon>Metazoa</taxon>
        <taxon>Chordata</taxon>
        <taxon>Craniata</taxon>
        <taxon>Vertebrata</taxon>
        <taxon>Euteleostomi</taxon>
        <taxon>Actinopterygii</taxon>
        <taxon>Neopterygii</taxon>
        <taxon>Teleostei</taxon>
        <taxon>Ostariophysi</taxon>
        <taxon>Cypriniformes</taxon>
        <taxon>Nemacheilidae</taxon>
        <taxon>Triplophysa</taxon>
    </lineage>
</organism>
<feature type="compositionally biased region" description="Acidic residues" evidence="1">
    <location>
        <begin position="32"/>
        <end position="42"/>
    </location>
</feature>